<dbReference type="Gene3D" id="2.30.38.10">
    <property type="entry name" value="Luciferase, Domain 3"/>
    <property type="match status" value="1"/>
</dbReference>
<evidence type="ECO:0000313" key="5">
    <source>
        <dbReference type="Proteomes" id="UP000425960"/>
    </source>
</evidence>
<dbReference type="InterPro" id="IPR011957">
    <property type="entry name" value="Benz_CoA_lig"/>
</dbReference>
<keyword evidence="1" id="KW-0436">Ligase</keyword>
<dbReference type="GO" id="GO:0016878">
    <property type="term" value="F:acid-thiol ligase activity"/>
    <property type="evidence" value="ECO:0007669"/>
    <property type="project" value="TreeGrafter"/>
</dbReference>
<dbReference type="SUPFAM" id="SSF56801">
    <property type="entry name" value="Acetyl-CoA synthetase-like"/>
    <property type="match status" value="1"/>
</dbReference>
<dbReference type="AlphaFoldDB" id="A0A5K8A1S3"/>
<dbReference type="RefSeq" id="WP_155325574.1">
    <property type="nucleotide sequence ID" value="NZ_AP021876.1"/>
</dbReference>
<sequence length="519" mass="57698">MDFMLNLPEQFNAADYFVDRNIREGRADKVAVLCEDRQLTYGQVQAGMNRVGNGLRSLGVRMEERVALLLLDTEVYPQAFFGSIKIGAVPICINTLMRPKDYAYFLNDSRARVLMVDQSLLGIVNGIRSKLNFLEHVIVVGGTADETDLVFDSWVADHSDALEAAPTTPDDACFWLYSSGSTGLPKGTVHLQHDMVYATETYGKQVLKVKETDVCFSAAKLFFAYGLGNGLYFPFSAGATAVYHPGRPTPDAMYSTIAKHRPTIYYAVPTLFGSMLVQDGALDGVRVCVSAGEALPAEILKRWKERFGVGIMDGIGSTEISHIFISNREDDMRAGSTGKLVPGYEARIVDDDLNDVAEGDVGTLLIKGDSIAAYYWNKHEKTKKTMLGDWINTDDKFFRDADGYFFYVGRSNDMLKVGGIWVSPIEVEACIMEHTSVLECAVVGAPDKENLIKPKAYVVLKDDFEPGEELSKEIKEYVKKALAHYKYPRWIEFVDDLPKTATGKIKRFMLKDQAMQTAA</sequence>
<feature type="domain" description="AMP-dependent synthetase/ligase" evidence="2">
    <location>
        <begin position="24"/>
        <end position="376"/>
    </location>
</feature>
<dbReference type="GO" id="GO:0016405">
    <property type="term" value="F:CoA-ligase activity"/>
    <property type="evidence" value="ECO:0007669"/>
    <property type="project" value="InterPro"/>
</dbReference>
<dbReference type="Proteomes" id="UP000425960">
    <property type="component" value="Chromosome"/>
</dbReference>
<organism evidence="4 5">
    <name type="scientific">Desulfosarcina ovata subsp. sediminis</name>
    <dbReference type="NCBI Taxonomy" id="885957"/>
    <lineage>
        <taxon>Bacteria</taxon>
        <taxon>Pseudomonadati</taxon>
        <taxon>Thermodesulfobacteriota</taxon>
        <taxon>Desulfobacteria</taxon>
        <taxon>Desulfobacterales</taxon>
        <taxon>Desulfosarcinaceae</taxon>
        <taxon>Desulfosarcina</taxon>
    </lineage>
</organism>
<evidence type="ECO:0000313" key="4">
    <source>
        <dbReference type="EMBL" id="BBO86210.1"/>
    </source>
</evidence>
<dbReference type="InterPro" id="IPR025110">
    <property type="entry name" value="AMP-bd_C"/>
</dbReference>
<dbReference type="InterPro" id="IPR000873">
    <property type="entry name" value="AMP-dep_synth/lig_dom"/>
</dbReference>
<accession>A0A5K8A1S3</accession>
<dbReference type="PANTHER" id="PTHR43352:SF1">
    <property type="entry name" value="ANTHRANILATE--COA LIGASE"/>
    <property type="match status" value="1"/>
</dbReference>
<feature type="domain" description="AMP-binding enzyme C-terminal" evidence="3">
    <location>
        <begin position="426"/>
        <end position="504"/>
    </location>
</feature>
<dbReference type="Gene3D" id="3.40.50.12820">
    <property type="match status" value="1"/>
</dbReference>
<dbReference type="InterPro" id="IPR045851">
    <property type="entry name" value="AMP-bd_C_sf"/>
</dbReference>
<dbReference type="GO" id="GO:0044550">
    <property type="term" value="P:secondary metabolite biosynthetic process"/>
    <property type="evidence" value="ECO:0007669"/>
    <property type="project" value="TreeGrafter"/>
</dbReference>
<dbReference type="EMBL" id="AP021876">
    <property type="protein sequence ID" value="BBO86210.1"/>
    <property type="molecule type" value="Genomic_DNA"/>
</dbReference>
<dbReference type="Gene3D" id="3.40.50.980">
    <property type="match status" value="1"/>
</dbReference>
<dbReference type="NCBIfam" id="TIGR02262">
    <property type="entry name" value="benz_CoA_lig"/>
    <property type="match status" value="1"/>
</dbReference>
<dbReference type="Gene3D" id="3.30.300.30">
    <property type="match status" value="1"/>
</dbReference>
<dbReference type="GO" id="GO:0005524">
    <property type="term" value="F:ATP binding"/>
    <property type="evidence" value="ECO:0007669"/>
    <property type="project" value="InterPro"/>
</dbReference>
<protein>
    <submittedName>
        <fullName evidence="4">Acetyl-CoA synthetase</fullName>
    </submittedName>
</protein>
<reference evidence="4 5" key="1">
    <citation type="submission" date="2019-11" db="EMBL/GenBank/DDBJ databases">
        <title>Comparative genomics of hydrocarbon-degrading Desulfosarcina strains.</title>
        <authorList>
            <person name="Watanabe M."/>
            <person name="Kojima H."/>
            <person name="Fukui M."/>
        </authorList>
    </citation>
    <scope>NUCLEOTIDE SEQUENCE [LARGE SCALE GENOMIC DNA]</scope>
    <source>
        <strain evidence="4 5">28bB2T</strain>
    </source>
</reference>
<dbReference type="PANTHER" id="PTHR43352">
    <property type="entry name" value="ACETYL-COA SYNTHETASE"/>
    <property type="match status" value="1"/>
</dbReference>
<dbReference type="Pfam" id="PF00501">
    <property type="entry name" value="AMP-binding"/>
    <property type="match status" value="1"/>
</dbReference>
<evidence type="ECO:0000259" key="2">
    <source>
        <dbReference type="Pfam" id="PF00501"/>
    </source>
</evidence>
<evidence type="ECO:0000256" key="1">
    <source>
        <dbReference type="ARBA" id="ARBA00022598"/>
    </source>
</evidence>
<name>A0A5K8A1S3_9BACT</name>
<dbReference type="KEGG" id="dov:DSCO28_67760"/>
<evidence type="ECO:0000259" key="3">
    <source>
        <dbReference type="Pfam" id="PF13193"/>
    </source>
</evidence>
<gene>
    <name evidence="4" type="ORF">DSCO28_67760</name>
</gene>
<dbReference type="Pfam" id="PF13193">
    <property type="entry name" value="AMP-binding_C"/>
    <property type="match status" value="1"/>
</dbReference>
<proteinExistence type="predicted"/>